<protein>
    <submittedName>
        <fullName evidence="4">Uncharacterized protein</fullName>
    </submittedName>
</protein>
<proteinExistence type="predicted"/>
<keyword evidence="2" id="KW-1133">Transmembrane helix</keyword>
<keyword evidence="2" id="KW-0472">Membrane</keyword>
<dbReference type="AlphaFoldDB" id="A0A162WPX4"/>
<evidence type="ECO:0000313" key="5">
    <source>
        <dbReference type="Proteomes" id="UP000076837"/>
    </source>
</evidence>
<accession>A0A162WPX4</accession>
<keyword evidence="2" id="KW-0812">Transmembrane</keyword>
<gene>
    <name evidence="4" type="ORF">ST47_g9702</name>
</gene>
<feature type="transmembrane region" description="Helical" evidence="2">
    <location>
        <begin position="173"/>
        <end position="197"/>
    </location>
</feature>
<name>A0A162WPX4_DIDRA</name>
<sequence>MHSCITTLLFLLATLSSALLAPSQDLSTLLPPSPPTHQPSTCLTRYSNYWDATENFVLFNSPNETHFAFTLVTKYLKFYPKTLTQWLDVSGFQVVNASTIPDSELCGWLSAASVEMNGRLRGTVGYKYSGNASLRTITPRHHIYNHMNTRPSDQTLRTITAILRANAPDADTYYSMTLLLGSACGILGFVVFSYGLVLTLELNKRMRAAPTDVEDIELDQIKVHDLSGAGMQRMNADPETDGPKCTIEITTPAVAGADTSSSKTSAADPPPIYSLDGVGR</sequence>
<comment type="caution">
    <text evidence="4">The sequence shown here is derived from an EMBL/GenBank/DDBJ whole genome shotgun (WGS) entry which is preliminary data.</text>
</comment>
<evidence type="ECO:0000256" key="2">
    <source>
        <dbReference type="SAM" id="Phobius"/>
    </source>
</evidence>
<dbReference type="Proteomes" id="UP000076837">
    <property type="component" value="Unassembled WGS sequence"/>
</dbReference>
<evidence type="ECO:0000313" key="4">
    <source>
        <dbReference type="EMBL" id="KZM19153.1"/>
    </source>
</evidence>
<reference evidence="4 5" key="1">
    <citation type="journal article" date="2016" name="Sci. Rep.">
        <title>Draft genome sequencing and secretome analysis of fungal phytopathogen Ascochyta rabiei provides insight into the necrotrophic effector repertoire.</title>
        <authorList>
            <person name="Verma S."/>
            <person name="Gazara R.K."/>
            <person name="Nizam S."/>
            <person name="Parween S."/>
            <person name="Chattopadhyay D."/>
            <person name="Verma P.K."/>
        </authorList>
    </citation>
    <scope>NUCLEOTIDE SEQUENCE [LARGE SCALE GENOMIC DNA]</scope>
    <source>
        <strain evidence="4 5">ArDII</strain>
    </source>
</reference>
<evidence type="ECO:0000256" key="3">
    <source>
        <dbReference type="SAM" id="SignalP"/>
    </source>
</evidence>
<dbReference type="OrthoDB" id="3676331at2759"/>
<feature type="chain" id="PRO_5043523021" evidence="3">
    <location>
        <begin position="21"/>
        <end position="280"/>
    </location>
</feature>
<keyword evidence="5" id="KW-1185">Reference proteome</keyword>
<evidence type="ECO:0000256" key="1">
    <source>
        <dbReference type="SAM" id="MobiDB-lite"/>
    </source>
</evidence>
<keyword evidence="3" id="KW-0732">Signal</keyword>
<feature type="compositionally biased region" description="Low complexity" evidence="1">
    <location>
        <begin position="255"/>
        <end position="267"/>
    </location>
</feature>
<organism evidence="4 5">
    <name type="scientific">Didymella rabiei</name>
    <name type="common">Chickpea ascochyta blight fungus</name>
    <name type="synonym">Mycosphaerella rabiei</name>
    <dbReference type="NCBI Taxonomy" id="5454"/>
    <lineage>
        <taxon>Eukaryota</taxon>
        <taxon>Fungi</taxon>
        <taxon>Dikarya</taxon>
        <taxon>Ascomycota</taxon>
        <taxon>Pezizomycotina</taxon>
        <taxon>Dothideomycetes</taxon>
        <taxon>Pleosporomycetidae</taxon>
        <taxon>Pleosporales</taxon>
        <taxon>Pleosporineae</taxon>
        <taxon>Didymellaceae</taxon>
        <taxon>Ascochyta</taxon>
    </lineage>
</organism>
<dbReference type="EMBL" id="JYNV01000300">
    <property type="protein sequence ID" value="KZM19153.1"/>
    <property type="molecule type" value="Genomic_DNA"/>
</dbReference>
<feature type="region of interest" description="Disordered" evidence="1">
    <location>
        <begin position="253"/>
        <end position="280"/>
    </location>
</feature>
<feature type="signal peptide" evidence="3">
    <location>
        <begin position="1"/>
        <end position="20"/>
    </location>
</feature>